<evidence type="ECO:0000313" key="1">
    <source>
        <dbReference type="EMBL" id="GAI41271.1"/>
    </source>
</evidence>
<dbReference type="AlphaFoldDB" id="X1PFK4"/>
<feature type="non-terminal residue" evidence="1">
    <location>
        <position position="1"/>
    </location>
</feature>
<organism evidence="1">
    <name type="scientific">marine sediment metagenome</name>
    <dbReference type="NCBI Taxonomy" id="412755"/>
    <lineage>
        <taxon>unclassified sequences</taxon>
        <taxon>metagenomes</taxon>
        <taxon>ecological metagenomes</taxon>
    </lineage>
</organism>
<comment type="caution">
    <text evidence="1">The sequence shown here is derived from an EMBL/GenBank/DDBJ whole genome shotgun (WGS) entry which is preliminary data.</text>
</comment>
<protein>
    <submittedName>
        <fullName evidence="1">Uncharacterized protein</fullName>
    </submittedName>
</protein>
<dbReference type="EMBL" id="BARV01029111">
    <property type="protein sequence ID" value="GAI41271.1"/>
    <property type="molecule type" value="Genomic_DNA"/>
</dbReference>
<sequence>TELCITFKEFPPQHPSWHGTSTEGGFKWRNLEMVRWGDQGIRIRSKRTKSYGSGFTIDRMESRGKPIERYEVD</sequence>
<proteinExistence type="predicted"/>
<reference evidence="1" key="1">
    <citation type="journal article" date="2014" name="Front. Microbiol.">
        <title>High frequency of phylogenetically diverse reductive dehalogenase-homologous genes in deep subseafloor sedimentary metagenomes.</title>
        <authorList>
            <person name="Kawai M."/>
            <person name="Futagami T."/>
            <person name="Toyoda A."/>
            <person name="Takaki Y."/>
            <person name="Nishi S."/>
            <person name="Hori S."/>
            <person name="Arai W."/>
            <person name="Tsubouchi T."/>
            <person name="Morono Y."/>
            <person name="Uchiyama I."/>
            <person name="Ito T."/>
            <person name="Fujiyama A."/>
            <person name="Inagaki F."/>
            <person name="Takami H."/>
        </authorList>
    </citation>
    <scope>NUCLEOTIDE SEQUENCE</scope>
    <source>
        <strain evidence="1">Expedition CK06-06</strain>
    </source>
</reference>
<accession>X1PFK4</accession>
<name>X1PFK4_9ZZZZ</name>
<gene>
    <name evidence="1" type="ORF">S06H3_46483</name>
</gene>